<reference evidence="2" key="1">
    <citation type="submission" date="2020-02" db="EMBL/GenBank/DDBJ databases">
        <authorList>
            <person name="Meier V. D."/>
        </authorList>
    </citation>
    <scope>NUCLEOTIDE SEQUENCE</scope>
    <source>
        <strain evidence="2">AVDCRST_MAG16</strain>
    </source>
</reference>
<dbReference type="InterPro" id="IPR045865">
    <property type="entry name" value="ACT-like_dom_sf"/>
</dbReference>
<dbReference type="Gene3D" id="3.30.70.260">
    <property type="match status" value="1"/>
</dbReference>
<evidence type="ECO:0000313" key="2">
    <source>
        <dbReference type="EMBL" id="CAA9337664.1"/>
    </source>
</evidence>
<gene>
    <name evidence="2" type="ORF">AVDCRST_MAG16-1651</name>
</gene>
<accession>A0A6J4LPF7</accession>
<dbReference type="PROSITE" id="PS51671">
    <property type="entry name" value="ACT"/>
    <property type="match status" value="1"/>
</dbReference>
<dbReference type="Pfam" id="PF01842">
    <property type="entry name" value="ACT"/>
    <property type="match status" value="1"/>
</dbReference>
<sequence>MSYLLRVVLPDRPGMLGAVATALGEAGGDIVSLDVVERGPDGAVDDLVVALPPGGLADALITAAQRVPGVVVESLRPYHGGEDLHRDLELVDVLAASPGDGLSLLVANAPGVFRAGWALLVEAGPTVLCASPGAPDLDGVALPWLPLATARRLDHRESWVPERWEVLGTELAAAPVGSPGRVVLVGRPGGPRFRASEVLRLTHLAGIAATVSEGARV</sequence>
<dbReference type="AlphaFoldDB" id="A0A6J4LPF7"/>
<organism evidence="2">
    <name type="scientific">uncultured Frankineae bacterium</name>
    <dbReference type="NCBI Taxonomy" id="437475"/>
    <lineage>
        <taxon>Bacteria</taxon>
        <taxon>Bacillati</taxon>
        <taxon>Actinomycetota</taxon>
        <taxon>Actinomycetes</taxon>
        <taxon>Frankiales</taxon>
        <taxon>environmental samples</taxon>
    </lineage>
</organism>
<feature type="domain" description="ACT" evidence="1">
    <location>
        <begin position="4"/>
        <end position="79"/>
    </location>
</feature>
<evidence type="ECO:0000259" key="1">
    <source>
        <dbReference type="PROSITE" id="PS51671"/>
    </source>
</evidence>
<dbReference type="EMBL" id="CADCUE010000145">
    <property type="protein sequence ID" value="CAA9337664.1"/>
    <property type="molecule type" value="Genomic_DNA"/>
</dbReference>
<dbReference type="SUPFAM" id="SSF55021">
    <property type="entry name" value="ACT-like"/>
    <property type="match status" value="1"/>
</dbReference>
<name>A0A6J4LPF7_9ACTN</name>
<protein>
    <recommendedName>
        <fullName evidence="1">ACT domain-containing protein</fullName>
    </recommendedName>
</protein>
<dbReference type="InterPro" id="IPR002912">
    <property type="entry name" value="ACT_dom"/>
</dbReference>
<proteinExistence type="predicted"/>